<dbReference type="GO" id="GO:0016125">
    <property type="term" value="P:sterol metabolic process"/>
    <property type="evidence" value="ECO:0007669"/>
    <property type="project" value="TreeGrafter"/>
</dbReference>
<feature type="transmembrane region" description="Helical" evidence="10">
    <location>
        <begin position="91"/>
        <end position="113"/>
    </location>
</feature>
<dbReference type="InterPro" id="IPR050426">
    <property type="entry name" value="Glycosyltransferase_28"/>
</dbReference>
<dbReference type="FunFam" id="3.40.50.2000:FF:000029">
    <property type="entry name" value="Sterol 3-beta-glucosyltransferase"/>
    <property type="match status" value="1"/>
</dbReference>
<keyword evidence="4" id="KW-0328">Glycosyltransferase</keyword>
<dbReference type="InterPro" id="IPR002213">
    <property type="entry name" value="UDP_glucos_trans"/>
</dbReference>
<evidence type="ECO:0000259" key="11">
    <source>
        <dbReference type="PROSITE" id="PS50850"/>
    </source>
</evidence>
<evidence type="ECO:0000256" key="3">
    <source>
        <dbReference type="ARBA" id="ARBA00012650"/>
    </source>
</evidence>
<comment type="catalytic activity">
    <reaction evidence="8">
        <text>a sterol + UDP-alpha-D-glucose = a sterol 3-beta-D-glucoside + UDP + H(+)</text>
        <dbReference type="Rhea" id="RHEA:22724"/>
        <dbReference type="ChEBI" id="CHEBI:15378"/>
        <dbReference type="ChEBI" id="CHEBI:15889"/>
        <dbReference type="ChEBI" id="CHEBI:37424"/>
        <dbReference type="ChEBI" id="CHEBI:58223"/>
        <dbReference type="ChEBI" id="CHEBI:58885"/>
        <dbReference type="EC" id="2.4.1.173"/>
    </reaction>
    <physiologicalReaction direction="left-to-right" evidence="8">
        <dbReference type="Rhea" id="RHEA:22725"/>
    </physiologicalReaction>
</comment>
<evidence type="ECO:0000256" key="6">
    <source>
        <dbReference type="ARBA" id="ARBA00029843"/>
    </source>
</evidence>
<feature type="transmembrane region" description="Helical" evidence="10">
    <location>
        <begin position="304"/>
        <end position="327"/>
    </location>
</feature>
<feature type="transmembrane region" description="Helical" evidence="10">
    <location>
        <begin position="224"/>
        <end position="248"/>
    </location>
</feature>
<evidence type="ECO:0000256" key="8">
    <source>
        <dbReference type="ARBA" id="ARBA00049453"/>
    </source>
</evidence>
<feature type="compositionally biased region" description="Low complexity" evidence="9">
    <location>
        <begin position="266"/>
        <end position="276"/>
    </location>
</feature>
<dbReference type="Pfam" id="PF07690">
    <property type="entry name" value="MFS_1"/>
    <property type="match status" value="1"/>
</dbReference>
<dbReference type="GO" id="GO:0022857">
    <property type="term" value="F:transmembrane transporter activity"/>
    <property type="evidence" value="ECO:0007669"/>
    <property type="project" value="InterPro"/>
</dbReference>
<dbReference type="InterPro" id="IPR010610">
    <property type="entry name" value="EryCIII-like_C"/>
</dbReference>
<feature type="transmembrane region" description="Helical" evidence="10">
    <location>
        <begin position="339"/>
        <end position="360"/>
    </location>
</feature>
<name>A0A8H3CSA2_9AGAM</name>
<dbReference type="GO" id="GO:0005975">
    <property type="term" value="P:carbohydrate metabolic process"/>
    <property type="evidence" value="ECO:0007669"/>
    <property type="project" value="InterPro"/>
</dbReference>
<evidence type="ECO:0000313" key="12">
    <source>
        <dbReference type="EMBL" id="CAE6491148.1"/>
    </source>
</evidence>
<dbReference type="EC" id="2.4.1.173" evidence="3"/>
<proteinExistence type="inferred from homology"/>
<gene>
    <name evidence="12" type="ORF">RDB_LOCUS101304</name>
</gene>
<evidence type="ECO:0000256" key="9">
    <source>
        <dbReference type="SAM" id="MobiDB-lite"/>
    </source>
</evidence>
<comment type="caution">
    <text evidence="12">The sequence shown here is derived from an EMBL/GenBank/DDBJ whole genome shotgun (WGS) entry which is preliminary data.</text>
</comment>
<feature type="domain" description="Major facilitator superfamily (MFS) profile" evidence="11">
    <location>
        <begin position="52"/>
        <end position="518"/>
    </location>
</feature>
<feature type="transmembrane region" description="Helical" evidence="10">
    <location>
        <begin position="486"/>
        <end position="506"/>
    </location>
</feature>
<protein>
    <recommendedName>
        <fullName evidence="3">sterol 3beta-glucosyltransferase</fullName>
        <ecNumber evidence="3">2.4.1.173</ecNumber>
    </recommendedName>
    <alternativeName>
        <fullName evidence="6">Autophagy-related protein 26</fullName>
    </alternativeName>
</protein>
<dbReference type="GO" id="GO:0016020">
    <property type="term" value="C:membrane"/>
    <property type="evidence" value="ECO:0007669"/>
    <property type="project" value="UniProtKB-SubCell"/>
</dbReference>
<dbReference type="PANTHER" id="PTHR48050">
    <property type="entry name" value="STEROL 3-BETA-GLUCOSYLTRANSFERASE"/>
    <property type="match status" value="1"/>
</dbReference>
<feature type="compositionally biased region" description="Polar residues" evidence="9">
    <location>
        <begin position="949"/>
        <end position="965"/>
    </location>
</feature>
<keyword evidence="10" id="KW-1133">Transmembrane helix</keyword>
<feature type="transmembrane region" description="Helical" evidence="10">
    <location>
        <begin position="182"/>
        <end position="204"/>
    </location>
</feature>
<dbReference type="InterPro" id="IPR004276">
    <property type="entry name" value="GlycoTrans_28_N"/>
</dbReference>
<dbReference type="InterPro" id="IPR036259">
    <property type="entry name" value="MFS_trans_sf"/>
</dbReference>
<evidence type="ECO:0000256" key="7">
    <source>
        <dbReference type="ARBA" id="ARBA00047886"/>
    </source>
</evidence>
<dbReference type="FunFam" id="3.40.50.2000:FF:000009">
    <property type="entry name" value="Sterol 3-beta-glucosyltransferase UGT80A2"/>
    <property type="match status" value="1"/>
</dbReference>
<feature type="transmembrane region" description="Helical" evidence="10">
    <location>
        <begin position="50"/>
        <end position="71"/>
    </location>
</feature>
<dbReference type="GO" id="GO:0016906">
    <property type="term" value="F:sterol 3-beta-glucosyltransferase activity"/>
    <property type="evidence" value="ECO:0007669"/>
    <property type="project" value="UniProtKB-EC"/>
</dbReference>
<feature type="transmembrane region" description="Helical" evidence="10">
    <location>
        <begin position="404"/>
        <end position="432"/>
    </location>
</feature>
<feature type="transmembrane region" description="Helical" evidence="10">
    <location>
        <begin position="125"/>
        <end position="143"/>
    </location>
</feature>
<feature type="region of interest" description="Disordered" evidence="9">
    <location>
        <begin position="701"/>
        <end position="720"/>
    </location>
</feature>
<comment type="subcellular location">
    <subcellularLocation>
        <location evidence="1">Membrane</location>
        <topology evidence="1">Multi-pass membrane protein</topology>
    </subcellularLocation>
</comment>
<organism evidence="12 13">
    <name type="scientific">Rhizoctonia solani</name>
    <dbReference type="NCBI Taxonomy" id="456999"/>
    <lineage>
        <taxon>Eukaryota</taxon>
        <taxon>Fungi</taxon>
        <taxon>Dikarya</taxon>
        <taxon>Basidiomycota</taxon>
        <taxon>Agaricomycotina</taxon>
        <taxon>Agaricomycetes</taxon>
        <taxon>Cantharellales</taxon>
        <taxon>Ceratobasidiaceae</taxon>
        <taxon>Rhizoctonia</taxon>
    </lineage>
</organism>
<feature type="region of interest" description="Disordered" evidence="9">
    <location>
        <begin position="927"/>
        <end position="991"/>
    </location>
</feature>
<dbReference type="SUPFAM" id="SSF103473">
    <property type="entry name" value="MFS general substrate transporter"/>
    <property type="match status" value="1"/>
</dbReference>
<dbReference type="Pfam" id="PF06722">
    <property type="entry name" value="EryCIII-like_C"/>
    <property type="match status" value="1"/>
</dbReference>
<accession>A0A8H3CSA2</accession>
<dbReference type="EMBL" id="CAJMXA010003102">
    <property type="protein sequence ID" value="CAE6491148.1"/>
    <property type="molecule type" value="Genomic_DNA"/>
</dbReference>
<dbReference type="InterPro" id="IPR020846">
    <property type="entry name" value="MFS_dom"/>
</dbReference>
<evidence type="ECO:0000256" key="4">
    <source>
        <dbReference type="ARBA" id="ARBA00022676"/>
    </source>
</evidence>
<comment type="similarity">
    <text evidence="2">Belongs to the glycosyltransferase 28 family.</text>
</comment>
<keyword evidence="10" id="KW-0812">Transmembrane</keyword>
<evidence type="ECO:0000313" key="13">
    <source>
        <dbReference type="Proteomes" id="UP000663853"/>
    </source>
</evidence>
<evidence type="ECO:0000256" key="5">
    <source>
        <dbReference type="ARBA" id="ARBA00022679"/>
    </source>
</evidence>
<keyword evidence="10" id="KW-0472">Membrane</keyword>
<dbReference type="CDD" id="cd17330">
    <property type="entry name" value="MFS_SLC46_TetA_like"/>
    <property type="match status" value="1"/>
</dbReference>
<feature type="transmembrane region" description="Helical" evidence="10">
    <location>
        <begin position="452"/>
        <end position="479"/>
    </location>
</feature>
<dbReference type="PANTHER" id="PTHR48050:SF26">
    <property type="entry name" value="STEROL 3-BETA-GLUCOSYLTRANSFERASE"/>
    <property type="match status" value="1"/>
</dbReference>
<dbReference type="Gene3D" id="1.20.1250.20">
    <property type="entry name" value="MFS general substrate transporter like domains"/>
    <property type="match status" value="1"/>
</dbReference>
<dbReference type="Gene3D" id="3.40.50.2000">
    <property type="entry name" value="Glycogen Phosphorylase B"/>
    <property type="match status" value="2"/>
</dbReference>
<evidence type="ECO:0000256" key="2">
    <source>
        <dbReference type="ARBA" id="ARBA00006962"/>
    </source>
</evidence>
<sequence length="1689" mass="184950">MSALLHPSTINDDGSELRCRPASPSPILIYEKEAIDDSNEKLNEPTPLPWLQVSILLLMLLSEPCTAGVLLPFINNLVYETGVTHGDKAKIGYYAGLVESLFFITESVCILQYGRLSDRIGRRPVLFFGLSGLVLSTLCFGVSKSFAGVMISRALAGFLNGNAGVIKSVLGEVTDDTNAAQVFAFIPLVWAIGFTLAPAVGGLLQHPAETMPRVFGWSSTLKEYPYLLPCVFIALVPASGLVLGWFFLRETHPVLGKQGYRLVGAASSSPAGPGSPDQTDFPDTETTRPPPLSSLLTRRVCVTILNYALLSLLDISMVALSPIVFASPVAVGGLGMQPATIGLVLALQGIVTGAATALFIPRMQLWFGMRITFRCGVWLYLGQIWLLPAMHYAVKMNIAGGMGLWVLVALYAIISCASPITFCCLLLFISAAPPNPLCLGATNGLAQTSASIMRAIGPAITTSLFALSANSGSSFVYVLELIHSLLYNYGTWTGQFYVLISVLFVASHNGVTSAGQPSLFRILNAAAQYSQLILHEDSTESESDSVETPVSDSAADVHIGLTGDDNIQDAYPPPETALANLALHPHVRSRAGSLNSLQRLAQYTAGMTPEITPKDIQDTEGIEKGPGRPLQCDPSKISDHAVALKILQHEFGELTLPGEVEEMILETDAALFRDVTIIGVVHLTTHRLTFHASLLPNTDAEAPTGSNLSHGSRHSTDPKILKASPGVFIEPRTGILHPQKRRRVWFELSHDMITAYPDASDEGRVRPIRSILLANVKEIAPFDPTQPTRVRIHMSALGLEVARDVEYDTEEAAHEWRRETLAALYMYRHHRKTLIGHGNEKTAPRPEDARVESRGIRICIPLALIKEYQHEWWAAWSFILSVAVEHRGVASGARDIIPSGSLDSAVKNVLGAVTPRESDLGQLAQSVMPKSKNRESPTSLFSPPCPRTPSLSPVATISTDISSTREAPAENHVPPSPSPWLQTSPSGSEPEGLAQVLHLSVLQGNQTWNRFDDLVKARRESGVPPNAQVMLDWGELVFDEHTESEAGSDTAGEMKVEAPTLNEMSSAERKIRRLFAIEDQQTVWIARCRLCKTISSTTYFVISDRFICYWAKSFGIHDTRYRFPVTSVRGATTAYVYAPRVYGLRLQIRGQHDLTFEFISREQRDEALTKLGAIADANLASESGPITTAGSEVTSPRAERPSPIVISEFSSTQECISNAPALFSPLSRTMQRVHSVHIPPGLISRLPKPINVPPNTMVHIPPKHFVCLTIGSRGDVQPYIALARGLMAEGHRVTIVTHEEYKEWCEGWGVAHRTAGGDPGALMKLSVENRMFSPQFFKEGLTNFRDWLDELLIDSWKQCQDADVLIQSPSAMAGAHIAEALKIPLFHAFTMPWTRTNDYPHAFMTPPVEISGSFNYSTYVVFDNVFWQATSGQINRWRRKHLGLPSTDMAHLAQTKIPFIYNFSPAVVPKPLDWKDPITISGYWFLDDADLNWKPSQELTDFMEKARADSKPLVYIGFGSIVVPNPKAMTRSIVKAVLKSDVRAILSKGWSARMSKETGPEVELPPEVFSVDKIPHDWLFPKIDAALHHGGAGTTGASLRAGIPTLIKPWFGDQFFWATRVMKLGAGLRVSSLSSSDLAEALKRSVSDRVMKEKAAAVGEKIRSENGVANAIRAIYTYLPRAAQDRTTL</sequence>
<comment type="catalytic activity">
    <reaction evidence="7">
        <text>ergosterol + UDP-alpha-D-glucose = ergosteryl 3-beta-D-glucoside + UDP + H(+)</text>
        <dbReference type="Rhea" id="RHEA:61836"/>
        <dbReference type="ChEBI" id="CHEBI:15378"/>
        <dbReference type="ChEBI" id="CHEBI:16933"/>
        <dbReference type="ChEBI" id="CHEBI:52973"/>
        <dbReference type="ChEBI" id="CHEBI:58223"/>
        <dbReference type="ChEBI" id="CHEBI:58885"/>
    </reaction>
    <physiologicalReaction direction="left-to-right" evidence="7">
        <dbReference type="Rhea" id="RHEA:61837"/>
    </physiologicalReaction>
</comment>
<dbReference type="Pfam" id="PF03033">
    <property type="entry name" value="Glyco_transf_28"/>
    <property type="match status" value="1"/>
</dbReference>
<dbReference type="Proteomes" id="UP000663853">
    <property type="component" value="Unassembled WGS sequence"/>
</dbReference>
<feature type="region of interest" description="Disordered" evidence="9">
    <location>
        <begin position="266"/>
        <end position="292"/>
    </location>
</feature>
<dbReference type="PROSITE" id="PS50850">
    <property type="entry name" value="MFS"/>
    <property type="match status" value="1"/>
</dbReference>
<dbReference type="CDD" id="cd03784">
    <property type="entry name" value="GT1_Gtf-like"/>
    <property type="match status" value="1"/>
</dbReference>
<keyword evidence="5" id="KW-0808">Transferase</keyword>
<reference evidence="12" key="1">
    <citation type="submission" date="2021-01" db="EMBL/GenBank/DDBJ databases">
        <authorList>
            <person name="Kaushik A."/>
        </authorList>
    </citation>
    <scope>NUCLEOTIDE SEQUENCE</scope>
    <source>
        <strain evidence="12">AG6-10EEA</strain>
    </source>
</reference>
<dbReference type="InterPro" id="IPR011701">
    <property type="entry name" value="MFS"/>
</dbReference>
<evidence type="ECO:0000256" key="10">
    <source>
        <dbReference type="SAM" id="Phobius"/>
    </source>
</evidence>
<evidence type="ECO:0000256" key="1">
    <source>
        <dbReference type="ARBA" id="ARBA00004141"/>
    </source>
</evidence>
<dbReference type="SUPFAM" id="SSF53756">
    <property type="entry name" value="UDP-Glycosyltransferase/glycogen phosphorylase"/>
    <property type="match status" value="1"/>
</dbReference>